<comment type="caution">
    <text evidence="10">The sequence shown here is derived from an EMBL/GenBank/DDBJ whole genome shotgun (WGS) entry which is preliminary data.</text>
</comment>
<dbReference type="InterPro" id="IPR000719">
    <property type="entry name" value="Prot_kinase_dom"/>
</dbReference>
<dbReference type="SMART" id="SM00220">
    <property type="entry name" value="S_TKc"/>
    <property type="match status" value="1"/>
</dbReference>
<feature type="domain" description="Protein kinase" evidence="9">
    <location>
        <begin position="773"/>
        <end position="1025"/>
    </location>
</feature>
<dbReference type="Proteomes" id="UP001465755">
    <property type="component" value="Unassembled WGS sequence"/>
</dbReference>
<dbReference type="PROSITE" id="PS00107">
    <property type="entry name" value="PROTEIN_KINASE_ATP"/>
    <property type="match status" value="1"/>
</dbReference>
<evidence type="ECO:0000313" key="11">
    <source>
        <dbReference type="Proteomes" id="UP001465755"/>
    </source>
</evidence>
<evidence type="ECO:0000256" key="5">
    <source>
        <dbReference type="ARBA" id="ARBA00022840"/>
    </source>
</evidence>
<accession>A0AAW1PBS5</accession>
<dbReference type="InterPro" id="IPR011009">
    <property type="entry name" value="Kinase-like_dom_sf"/>
</dbReference>
<evidence type="ECO:0000256" key="6">
    <source>
        <dbReference type="PROSITE-ProRule" id="PRU10141"/>
    </source>
</evidence>
<keyword evidence="4" id="KW-0418">Kinase</keyword>
<dbReference type="AlphaFoldDB" id="A0AAW1PBS5"/>
<dbReference type="InterPro" id="IPR008271">
    <property type="entry name" value="Ser/Thr_kinase_AS"/>
</dbReference>
<dbReference type="SUPFAM" id="SSF56112">
    <property type="entry name" value="Protein kinase-like (PK-like)"/>
    <property type="match status" value="1"/>
</dbReference>
<dbReference type="Gene3D" id="1.10.510.10">
    <property type="entry name" value="Transferase(Phosphotransferase) domain 1"/>
    <property type="match status" value="1"/>
</dbReference>
<name>A0AAW1PBS5_9CHLO</name>
<keyword evidence="2" id="KW-0808">Transferase</keyword>
<dbReference type="Pfam" id="PF07714">
    <property type="entry name" value="PK_Tyr_Ser-Thr"/>
    <property type="match status" value="1"/>
</dbReference>
<keyword evidence="8" id="KW-0732">Signal</keyword>
<evidence type="ECO:0000313" key="10">
    <source>
        <dbReference type="EMBL" id="KAK9807189.1"/>
    </source>
</evidence>
<protein>
    <recommendedName>
        <fullName evidence="9">Protein kinase domain-containing protein</fullName>
    </recommendedName>
</protein>
<dbReference type="InterPro" id="IPR051681">
    <property type="entry name" value="Ser/Thr_Kinases-Pseudokinases"/>
</dbReference>
<organism evidence="10 11">
    <name type="scientific">Symbiochloris irregularis</name>
    <dbReference type="NCBI Taxonomy" id="706552"/>
    <lineage>
        <taxon>Eukaryota</taxon>
        <taxon>Viridiplantae</taxon>
        <taxon>Chlorophyta</taxon>
        <taxon>core chlorophytes</taxon>
        <taxon>Trebouxiophyceae</taxon>
        <taxon>Trebouxiales</taxon>
        <taxon>Trebouxiaceae</taxon>
        <taxon>Symbiochloris</taxon>
    </lineage>
</organism>
<dbReference type="InterPro" id="IPR001245">
    <property type="entry name" value="Ser-Thr/Tyr_kinase_cat_dom"/>
</dbReference>
<dbReference type="GO" id="GO:0005524">
    <property type="term" value="F:ATP binding"/>
    <property type="evidence" value="ECO:0007669"/>
    <property type="project" value="UniProtKB-UniRule"/>
</dbReference>
<dbReference type="PROSITE" id="PS50011">
    <property type="entry name" value="PROTEIN_KINASE_DOM"/>
    <property type="match status" value="1"/>
</dbReference>
<keyword evidence="11" id="KW-1185">Reference proteome</keyword>
<evidence type="ECO:0000256" key="4">
    <source>
        <dbReference type="ARBA" id="ARBA00022777"/>
    </source>
</evidence>
<sequence length="1029" mass="112423">MRLAQLACLVVAFVLTVAADRAEANVTRARWLQVQSQYLYNEGVALGYGAGAGVTLFPQGSAITTPGGCRHFGGDPSGFNIFSIKPIPQQPVTNMTEYVARWQHPTQGSIFGKSSADNCGPCNNVCPCNLTDGRAFGYFPLGDTLPDGPYNYGMFDDHYGWEATAQQPFQPKETGYDGNEQSTYNTTFEILLQPHPEDGFTYGWVNLTDAMRSSDTAFHVNNLAPCCIPISSGDSENLFVDNSNTSAPWYLSFRANGANTTGSFMGQCDLSTGEAYFTWYAFAYSHVPGDKEPQVLVIIPASATAVHTAPVSTGNLSAGPPTMLQSLPLSDSSSSRTFSAVGWVPVFDNYTVFPETPRRAAGILDQCTTFITTDNETATFVPEWYTSAGLFYGSVPQEATTPVSCPAIFWILQDGDNLDSSVGKYGAYYNYTWATMDESSSKTSAGDNQFLLQVQGLTPCCIPSIVPSTNRSDPGGVEIGNVIGWCDVAAKTAHITWLGHILPQDYKQAQLLNVAFTELPGSTKGKLGSWGGSFGKASGKRVSEDSAMEGEAGSRVALANDRFFNLLPFVNRMPRNQFYANLALKVAHGCLSKWTNLKGTQARKLNHGVLDDRYSGKAAQALAYAILKHESLWSATDRAIVQQWPKGSRGKKRIIADIEDILSSPDTTDFLEGLDMEPLYADEIDSGGCCTTLARMFCCALPPHRISHREFTDGTSTYDSALEDTLDNESTYLSCMDSLRKDPADILSGILKGLHLSDWEIKAAELDILQHPDGSKVILGAGAFGQVFKARWNGVQTVAVKQLIQATSDKAKTEFLREVAILKKLRAENVVRFLGVSADQEQTMLVTEFMAGGDLFHAMRSSNRKSEFNWYNTGRRIALDVARGLAFLHSQHIVHFDLKSPNILLARDLTAKIADVGLAKIMQGELFTNVSAIGTMAWAAPELLTGQGDVSAKLDVYSEGVVLWEIVTQETPRFGQQWWRAPRVPEECPEWVAALIEQCMSPDQSKRPTSREVYQRLQSGGEPLGNKQE</sequence>
<dbReference type="PROSITE" id="PS00108">
    <property type="entry name" value="PROTEIN_KINASE_ST"/>
    <property type="match status" value="1"/>
</dbReference>
<feature type="region of interest" description="Disordered" evidence="7">
    <location>
        <begin position="1002"/>
        <end position="1029"/>
    </location>
</feature>
<proteinExistence type="predicted"/>
<dbReference type="CDD" id="cd13999">
    <property type="entry name" value="STKc_MAP3K-like"/>
    <property type="match status" value="1"/>
</dbReference>
<feature type="chain" id="PRO_5043923556" description="Protein kinase domain-containing protein" evidence="8">
    <location>
        <begin position="25"/>
        <end position="1029"/>
    </location>
</feature>
<keyword evidence="1" id="KW-0723">Serine/threonine-protein kinase</keyword>
<evidence type="ECO:0000259" key="9">
    <source>
        <dbReference type="PROSITE" id="PS50011"/>
    </source>
</evidence>
<feature type="binding site" evidence="6">
    <location>
        <position position="801"/>
    </location>
    <ligand>
        <name>ATP</name>
        <dbReference type="ChEBI" id="CHEBI:30616"/>
    </ligand>
</feature>
<reference evidence="10 11" key="1">
    <citation type="journal article" date="2024" name="Nat. Commun.">
        <title>Phylogenomics reveals the evolutionary origins of lichenization in chlorophyte algae.</title>
        <authorList>
            <person name="Puginier C."/>
            <person name="Libourel C."/>
            <person name="Otte J."/>
            <person name="Skaloud P."/>
            <person name="Haon M."/>
            <person name="Grisel S."/>
            <person name="Petersen M."/>
            <person name="Berrin J.G."/>
            <person name="Delaux P.M."/>
            <person name="Dal Grande F."/>
            <person name="Keller J."/>
        </authorList>
    </citation>
    <scope>NUCLEOTIDE SEQUENCE [LARGE SCALE GENOMIC DNA]</scope>
    <source>
        <strain evidence="10 11">SAG 2036</strain>
    </source>
</reference>
<dbReference type="GO" id="GO:0004674">
    <property type="term" value="F:protein serine/threonine kinase activity"/>
    <property type="evidence" value="ECO:0007669"/>
    <property type="project" value="UniProtKB-KW"/>
</dbReference>
<evidence type="ECO:0000256" key="2">
    <source>
        <dbReference type="ARBA" id="ARBA00022679"/>
    </source>
</evidence>
<evidence type="ECO:0000256" key="8">
    <source>
        <dbReference type="SAM" id="SignalP"/>
    </source>
</evidence>
<evidence type="ECO:0000256" key="3">
    <source>
        <dbReference type="ARBA" id="ARBA00022741"/>
    </source>
</evidence>
<dbReference type="EMBL" id="JALJOQ010000033">
    <property type="protein sequence ID" value="KAK9807189.1"/>
    <property type="molecule type" value="Genomic_DNA"/>
</dbReference>
<gene>
    <name evidence="10" type="ORF">WJX73_005815</name>
</gene>
<feature type="signal peptide" evidence="8">
    <location>
        <begin position="1"/>
        <end position="24"/>
    </location>
</feature>
<dbReference type="PANTHER" id="PTHR44329">
    <property type="entry name" value="SERINE/THREONINE-PROTEIN KINASE TNNI3K-RELATED"/>
    <property type="match status" value="1"/>
</dbReference>
<evidence type="ECO:0000256" key="7">
    <source>
        <dbReference type="SAM" id="MobiDB-lite"/>
    </source>
</evidence>
<feature type="compositionally biased region" description="Basic and acidic residues" evidence="7">
    <location>
        <begin position="1004"/>
        <end position="1014"/>
    </location>
</feature>
<keyword evidence="3 6" id="KW-0547">Nucleotide-binding</keyword>
<keyword evidence="5 6" id="KW-0067">ATP-binding</keyword>
<evidence type="ECO:0000256" key="1">
    <source>
        <dbReference type="ARBA" id="ARBA00022527"/>
    </source>
</evidence>
<dbReference type="InterPro" id="IPR017441">
    <property type="entry name" value="Protein_kinase_ATP_BS"/>
</dbReference>